<evidence type="ECO:0000259" key="4">
    <source>
        <dbReference type="Pfam" id="PF00496"/>
    </source>
</evidence>
<dbReference type="Proteomes" id="UP001620514">
    <property type="component" value="Unassembled WGS sequence"/>
</dbReference>
<dbReference type="InterPro" id="IPR000914">
    <property type="entry name" value="SBP_5_dom"/>
</dbReference>
<evidence type="ECO:0000256" key="3">
    <source>
        <dbReference type="ARBA" id="ARBA00022729"/>
    </source>
</evidence>
<keyword evidence="2" id="KW-0813">Transport</keyword>
<dbReference type="Pfam" id="PF00496">
    <property type="entry name" value="SBP_bac_5"/>
    <property type="match status" value="1"/>
</dbReference>
<comment type="similarity">
    <text evidence="1">Belongs to the bacterial solute-binding protein 5 family.</text>
</comment>
<evidence type="ECO:0000256" key="1">
    <source>
        <dbReference type="ARBA" id="ARBA00005695"/>
    </source>
</evidence>
<keyword evidence="3" id="KW-0732">Signal</keyword>
<reference evidence="5 6" key="1">
    <citation type="submission" date="2024-10" db="EMBL/GenBank/DDBJ databases">
        <authorList>
            <person name="Deangelis K."/>
            <person name="Huntemann M."/>
            <person name="Clum A."/>
            <person name="Wang J."/>
            <person name="Palaniappan K."/>
            <person name="Ritter S."/>
            <person name="Chen I.-M."/>
            <person name="Stamatis D."/>
            <person name="Reddy T."/>
            <person name="O'Malley R."/>
            <person name="Daum C."/>
            <person name="Ng V."/>
            <person name="Ivanova N."/>
            <person name="Kyrpides N."/>
            <person name="Woyke T."/>
        </authorList>
    </citation>
    <scope>NUCLEOTIDE SEQUENCE [LARGE SCALE GENOMIC DNA]</scope>
    <source>
        <strain evidence="5 6">GAS97</strain>
    </source>
</reference>
<dbReference type="PANTHER" id="PTHR30290">
    <property type="entry name" value="PERIPLASMIC BINDING COMPONENT OF ABC TRANSPORTER"/>
    <property type="match status" value="1"/>
</dbReference>
<reference evidence="5 6" key="2">
    <citation type="submission" date="2024-11" db="EMBL/GenBank/DDBJ databases">
        <title>Using genomics to understand microbial adaptation to soil warming.</title>
        <authorList>
            <person name="Deangelis K.M. PhD."/>
        </authorList>
    </citation>
    <scope>NUCLEOTIDE SEQUENCE [LARGE SCALE GENOMIC DNA]</scope>
    <source>
        <strain evidence="5 6">GAS97</strain>
    </source>
</reference>
<keyword evidence="6" id="KW-1185">Reference proteome</keyword>
<accession>A0ABW8MQQ5</accession>
<evidence type="ECO:0000313" key="6">
    <source>
        <dbReference type="Proteomes" id="UP001620514"/>
    </source>
</evidence>
<dbReference type="Gene3D" id="3.90.76.10">
    <property type="entry name" value="Dipeptide-binding Protein, Domain 1"/>
    <property type="match status" value="1"/>
</dbReference>
<dbReference type="InterPro" id="IPR030678">
    <property type="entry name" value="Peptide/Ni-bd"/>
</dbReference>
<feature type="domain" description="Solute-binding protein family 5" evidence="4">
    <location>
        <begin position="83"/>
        <end position="445"/>
    </location>
</feature>
<dbReference type="SUPFAM" id="SSF53850">
    <property type="entry name" value="Periplasmic binding protein-like II"/>
    <property type="match status" value="1"/>
</dbReference>
<dbReference type="EMBL" id="JBIYDN010000023">
    <property type="protein sequence ID" value="MFK4446028.1"/>
    <property type="molecule type" value="Genomic_DNA"/>
</dbReference>
<gene>
    <name evidence="5" type="ORF">ABH943_006060</name>
</gene>
<sequence length="526" mass="57722">MSRLTTLCRIGAVVIAIAVPDFAKSETQRTLSSTAIGIPEIRVAEGADTPTSMPGNIARNTATDNVLANVVESLVALRGDLSIGPMLADSWDISSDARIYTFHLRHGVLFHDGSPFTSSAVKWSFDFLMRPENGFMCRGNYDGHRGAKVVSVRTPDAYTVVFELDRANELFLKDMVDTHCPLAILSPSSVDSSGQWIRPIATGPFIFADWRRGQYILLKRFAQYRPRGEPPSGLAGAKVAHDDARFVVIPDEAAQKVAIVAGDIDMMSVSGDGTVDSDPGWHVVLGPSADPAELLMQSQDPTLADVRVRRAIALALDLPGIVNAVTDGRAHYSPSLVPETSSVFGPGDQAGYSQNIAEAKRLLAEAGYRGQTLKIETNRRFPFMFSLAVYVQSLLKQAGISTELEVVDWGKQVADFRAGHFQIMSFAYSARTDPAMMFSDVLGDKAKTPMAQWDNPEALKLLHSLRGVTDESVRRQTFEQLHKMMIADVPMIVLYDTPDLRIVSNRLEGVASWPMRRTRVFNVVKH</sequence>
<organism evidence="5 6">
    <name type="scientific">Caballeronia udeis</name>
    <dbReference type="NCBI Taxonomy" id="1232866"/>
    <lineage>
        <taxon>Bacteria</taxon>
        <taxon>Pseudomonadati</taxon>
        <taxon>Pseudomonadota</taxon>
        <taxon>Betaproteobacteria</taxon>
        <taxon>Burkholderiales</taxon>
        <taxon>Burkholderiaceae</taxon>
        <taxon>Caballeronia</taxon>
    </lineage>
</organism>
<proteinExistence type="inferred from homology"/>
<comment type="caution">
    <text evidence="5">The sequence shown here is derived from an EMBL/GenBank/DDBJ whole genome shotgun (WGS) entry which is preliminary data.</text>
</comment>
<dbReference type="Gene3D" id="3.10.105.10">
    <property type="entry name" value="Dipeptide-binding Protein, Domain 3"/>
    <property type="match status" value="1"/>
</dbReference>
<dbReference type="PANTHER" id="PTHR30290:SF9">
    <property type="entry name" value="OLIGOPEPTIDE-BINDING PROTEIN APPA"/>
    <property type="match status" value="1"/>
</dbReference>
<name>A0ABW8MQQ5_9BURK</name>
<evidence type="ECO:0000256" key="2">
    <source>
        <dbReference type="ARBA" id="ARBA00022448"/>
    </source>
</evidence>
<protein>
    <submittedName>
        <fullName evidence="5">Peptide/nickel transport system substrate-binding protein</fullName>
    </submittedName>
</protein>
<evidence type="ECO:0000313" key="5">
    <source>
        <dbReference type="EMBL" id="MFK4446028.1"/>
    </source>
</evidence>
<dbReference type="PIRSF" id="PIRSF002741">
    <property type="entry name" value="MppA"/>
    <property type="match status" value="1"/>
</dbReference>
<dbReference type="InterPro" id="IPR039424">
    <property type="entry name" value="SBP_5"/>
</dbReference>
<dbReference type="Gene3D" id="3.40.190.10">
    <property type="entry name" value="Periplasmic binding protein-like II"/>
    <property type="match status" value="1"/>
</dbReference>